<dbReference type="InterPro" id="IPR009057">
    <property type="entry name" value="Homeodomain-like_sf"/>
</dbReference>
<accession>A0A7Z0J879</accession>
<evidence type="ECO:0000256" key="1">
    <source>
        <dbReference type="SAM" id="MobiDB-lite"/>
    </source>
</evidence>
<dbReference type="RefSeq" id="WP_246406029.1">
    <property type="nucleotide sequence ID" value="NZ_JACCFS010000001.1"/>
</dbReference>
<feature type="compositionally biased region" description="Polar residues" evidence="1">
    <location>
        <begin position="160"/>
        <end position="171"/>
    </location>
</feature>
<dbReference type="Proteomes" id="UP000572051">
    <property type="component" value="Unassembled WGS sequence"/>
</dbReference>
<dbReference type="Pfam" id="PF13384">
    <property type="entry name" value="HTH_23"/>
    <property type="match status" value="1"/>
</dbReference>
<feature type="region of interest" description="Disordered" evidence="1">
    <location>
        <begin position="149"/>
        <end position="171"/>
    </location>
</feature>
<dbReference type="SUPFAM" id="SSF46689">
    <property type="entry name" value="Homeodomain-like"/>
    <property type="match status" value="1"/>
</dbReference>
<reference evidence="3 4" key="1">
    <citation type="submission" date="2020-07" db="EMBL/GenBank/DDBJ databases">
        <title>Sequencing the genomes of 1000 actinobacteria strains.</title>
        <authorList>
            <person name="Klenk H.-P."/>
        </authorList>
    </citation>
    <scope>NUCLEOTIDE SEQUENCE [LARGE SCALE GENOMIC DNA]</scope>
    <source>
        <strain evidence="3 4">DSM 44442</strain>
    </source>
</reference>
<evidence type="ECO:0000313" key="3">
    <source>
        <dbReference type="EMBL" id="NYJ32823.1"/>
    </source>
</evidence>
<evidence type="ECO:0000259" key="2">
    <source>
        <dbReference type="Pfam" id="PF13592"/>
    </source>
</evidence>
<comment type="caution">
    <text evidence="3">The sequence shown here is derived from an EMBL/GenBank/DDBJ whole genome shotgun (WGS) entry which is preliminary data.</text>
</comment>
<feature type="domain" description="Winged helix-turn helix" evidence="2">
    <location>
        <begin position="88"/>
        <end position="146"/>
    </location>
</feature>
<organism evidence="3 4">
    <name type="scientific">Nocardiopsis aegyptia</name>
    <dbReference type="NCBI Taxonomy" id="220378"/>
    <lineage>
        <taxon>Bacteria</taxon>
        <taxon>Bacillati</taxon>
        <taxon>Actinomycetota</taxon>
        <taxon>Actinomycetes</taxon>
        <taxon>Streptosporangiales</taxon>
        <taxon>Nocardiopsidaceae</taxon>
        <taxon>Nocardiopsis</taxon>
    </lineage>
</organism>
<dbReference type="AlphaFoldDB" id="A0A7Z0J879"/>
<dbReference type="EMBL" id="JACCFS010000001">
    <property type="protein sequence ID" value="NYJ32823.1"/>
    <property type="molecule type" value="Genomic_DNA"/>
</dbReference>
<protein>
    <submittedName>
        <fullName evidence="3">Transposase</fullName>
    </submittedName>
</protein>
<sequence length="171" mass="19563">MSDAERQRRHAIRLRAADLFKHRTPTAEIARRLRVSPRAVQRWHRSWKQGGTGALASTGPPARPRLDTDDQQRLEAELAKGPTSHGWDDQRCTLARIRQVICTHFDVGYTLPGVWYLLRRMGWSFQQPAHRSTERDDAAIQVWKKDVWPAVNRPRRPATPGSSSRTKPGTS</sequence>
<name>A0A7Z0J879_9ACTN</name>
<gene>
    <name evidence="3" type="ORF">HNR10_000704</name>
</gene>
<feature type="region of interest" description="Disordered" evidence="1">
    <location>
        <begin position="45"/>
        <end position="67"/>
    </location>
</feature>
<proteinExistence type="predicted"/>
<dbReference type="InterPro" id="IPR025959">
    <property type="entry name" value="Winged_HTH_dom"/>
</dbReference>
<keyword evidence="4" id="KW-1185">Reference proteome</keyword>
<evidence type="ECO:0000313" key="4">
    <source>
        <dbReference type="Proteomes" id="UP000572051"/>
    </source>
</evidence>
<dbReference type="Pfam" id="PF13592">
    <property type="entry name" value="HTH_33"/>
    <property type="match status" value="1"/>
</dbReference>